<dbReference type="EMBL" id="LS974202">
    <property type="protein sequence ID" value="SSC14236.1"/>
    <property type="molecule type" value="Genomic_DNA"/>
</dbReference>
<dbReference type="Proteomes" id="UP000250796">
    <property type="component" value="Chromosome MESINF"/>
</dbReference>
<dbReference type="AlphaFoldDB" id="A0A7Z7LHU2"/>
<evidence type="ECO:0000313" key="1">
    <source>
        <dbReference type="EMBL" id="SSC14236.1"/>
    </source>
</evidence>
<dbReference type="KEGG" id="minf:MESINF_2796"/>
<protein>
    <submittedName>
        <fullName evidence="1">Uncharacterized protein</fullName>
    </submittedName>
</protein>
<reference evidence="1 2" key="1">
    <citation type="submission" date="2017-01" db="EMBL/GenBank/DDBJ databases">
        <authorList>
            <person name="Erauso G."/>
        </authorList>
    </citation>
    <scope>NUCLEOTIDE SEQUENCE [LARGE SCALE GENOMIC DNA]</scope>
    <source>
        <strain evidence="1">MESINF1</strain>
    </source>
</reference>
<gene>
    <name evidence="1" type="ORF">MESINF_2796</name>
</gene>
<accession>A0A7Z7LHU2</accession>
<name>A0A7Z7LHU2_9BACT</name>
<evidence type="ECO:0000313" key="2">
    <source>
        <dbReference type="Proteomes" id="UP000250796"/>
    </source>
</evidence>
<sequence length="115" mass="13319">MNQVNIEDEVETVVPVWERFLSIADDQFKARVLLSRFFYHVLTYVETVAAGIEKLGKYRKIICRPASHFENVIGVTYSFEDMLDQFFVGVSELRISLRNLVERKSLVVSAHSIHL</sequence>
<organism evidence="1 2">
    <name type="scientific">Mesotoga infera</name>
    <dbReference type="NCBI Taxonomy" id="1236046"/>
    <lineage>
        <taxon>Bacteria</taxon>
        <taxon>Thermotogati</taxon>
        <taxon>Thermotogota</taxon>
        <taxon>Thermotogae</taxon>
        <taxon>Kosmotogales</taxon>
        <taxon>Kosmotogaceae</taxon>
        <taxon>Mesotoga</taxon>
    </lineage>
</organism>
<proteinExistence type="predicted"/>
<keyword evidence="2" id="KW-1185">Reference proteome</keyword>